<feature type="transmembrane region" description="Helical" evidence="8">
    <location>
        <begin position="296"/>
        <end position="325"/>
    </location>
</feature>
<feature type="transmembrane region" description="Helical" evidence="8">
    <location>
        <begin position="110"/>
        <end position="130"/>
    </location>
</feature>
<dbReference type="InterPro" id="IPR036259">
    <property type="entry name" value="MFS_trans_sf"/>
</dbReference>
<keyword evidence="3" id="KW-1003">Cell membrane</keyword>
<organism evidence="9 10">
    <name type="scientific">Blastomonas aquatica</name>
    <dbReference type="NCBI Taxonomy" id="1510276"/>
    <lineage>
        <taxon>Bacteria</taxon>
        <taxon>Pseudomonadati</taxon>
        <taxon>Pseudomonadota</taxon>
        <taxon>Alphaproteobacteria</taxon>
        <taxon>Sphingomonadales</taxon>
        <taxon>Sphingomonadaceae</taxon>
        <taxon>Blastomonas</taxon>
    </lineage>
</organism>
<accession>A0ABQ1J0Z8</accession>
<keyword evidence="2" id="KW-0813">Transport</keyword>
<evidence type="ECO:0000256" key="4">
    <source>
        <dbReference type="ARBA" id="ARBA00022692"/>
    </source>
</evidence>
<dbReference type="CDD" id="cd06173">
    <property type="entry name" value="MFS_MefA_like"/>
    <property type="match status" value="1"/>
</dbReference>
<comment type="subcellular location">
    <subcellularLocation>
        <location evidence="1">Cell membrane</location>
        <topology evidence="1">Multi-pass membrane protein</topology>
    </subcellularLocation>
</comment>
<feature type="transmembrane region" description="Helical" evidence="8">
    <location>
        <begin position="19"/>
        <end position="38"/>
    </location>
</feature>
<feature type="transmembrane region" description="Helical" evidence="8">
    <location>
        <begin position="151"/>
        <end position="175"/>
    </location>
</feature>
<evidence type="ECO:0000256" key="6">
    <source>
        <dbReference type="ARBA" id="ARBA00023136"/>
    </source>
</evidence>
<protein>
    <submittedName>
        <fullName evidence="9">MFS transporter</fullName>
    </submittedName>
</protein>
<name>A0ABQ1J0Z8_9SPHN</name>
<evidence type="ECO:0000256" key="1">
    <source>
        <dbReference type="ARBA" id="ARBA00004651"/>
    </source>
</evidence>
<dbReference type="Proteomes" id="UP000614261">
    <property type="component" value="Unassembled WGS sequence"/>
</dbReference>
<evidence type="ECO:0000256" key="5">
    <source>
        <dbReference type="ARBA" id="ARBA00022989"/>
    </source>
</evidence>
<proteinExistence type="predicted"/>
<dbReference type="PANTHER" id="PTHR23513:SF9">
    <property type="entry name" value="ENTEROBACTIN EXPORTER ENTS"/>
    <property type="match status" value="1"/>
</dbReference>
<gene>
    <name evidence="9" type="ORF">GCM10010833_10170</name>
</gene>
<reference evidence="10" key="1">
    <citation type="journal article" date="2019" name="Int. J. Syst. Evol. Microbiol.">
        <title>The Global Catalogue of Microorganisms (GCM) 10K type strain sequencing project: providing services to taxonomists for standard genome sequencing and annotation.</title>
        <authorList>
            <consortium name="The Broad Institute Genomics Platform"/>
            <consortium name="The Broad Institute Genome Sequencing Center for Infectious Disease"/>
            <person name="Wu L."/>
            <person name="Ma J."/>
        </authorList>
    </citation>
    <scope>NUCLEOTIDE SEQUENCE [LARGE SCALE GENOMIC DNA]</scope>
    <source>
        <strain evidence="10">CGMCC 1.12851</strain>
    </source>
</reference>
<feature type="region of interest" description="Disordered" evidence="7">
    <location>
        <begin position="412"/>
        <end position="441"/>
    </location>
</feature>
<evidence type="ECO:0000313" key="9">
    <source>
        <dbReference type="EMBL" id="GGB57407.1"/>
    </source>
</evidence>
<feature type="transmembrane region" description="Helical" evidence="8">
    <location>
        <begin position="264"/>
        <end position="284"/>
    </location>
</feature>
<evidence type="ECO:0000256" key="8">
    <source>
        <dbReference type="SAM" id="Phobius"/>
    </source>
</evidence>
<dbReference type="Pfam" id="PF05977">
    <property type="entry name" value="MFS_3"/>
    <property type="match status" value="1"/>
</dbReference>
<feature type="transmembrane region" description="Helical" evidence="8">
    <location>
        <begin position="58"/>
        <end position="79"/>
    </location>
</feature>
<feature type="transmembrane region" description="Helical" evidence="8">
    <location>
        <begin position="373"/>
        <end position="399"/>
    </location>
</feature>
<keyword evidence="4 8" id="KW-0812">Transmembrane</keyword>
<keyword evidence="5 8" id="KW-1133">Transmembrane helix</keyword>
<keyword evidence="6 8" id="KW-0472">Membrane</keyword>
<dbReference type="EMBL" id="BMGD01000002">
    <property type="protein sequence ID" value="GGB57407.1"/>
    <property type="molecule type" value="Genomic_DNA"/>
</dbReference>
<feature type="transmembrane region" description="Helical" evidence="8">
    <location>
        <begin position="228"/>
        <end position="252"/>
    </location>
</feature>
<dbReference type="SUPFAM" id="SSF103473">
    <property type="entry name" value="MFS general substrate transporter"/>
    <property type="match status" value="1"/>
</dbReference>
<dbReference type="Gene3D" id="1.20.1250.20">
    <property type="entry name" value="MFS general substrate transporter like domains"/>
    <property type="match status" value="1"/>
</dbReference>
<evidence type="ECO:0000256" key="2">
    <source>
        <dbReference type="ARBA" id="ARBA00022448"/>
    </source>
</evidence>
<evidence type="ECO:0000256" key="3">
    <source>
        <dbReference type="ARBA" id="ARBA00022475"/>
    </source>
</evidence>
<dbReference type="InterPro" id="IPR010290">
    <property type="entry name" value="TM_effector"/>
</dbReference>
<evidence type="ECO:0000313" key="10">
    <source>
        <dbReference type="Proteomes" id="UP000614261"/>
    </source>
</evidence>
<dbReference type="PANTHER" id="PTHR23513">
    <property type="entry name" value="INTEGRAL MEMBRANE EFFLUX PROTEIN-RELATED"/>
    <property type="match status" value="1"/>
</dbReference>
<evidence type="ECO:0000256" key="7">
    <source>
        <dbReference type="SAM" id="MobiDB-lite"/>
    </source>
</evidence>
<sequence>MDNPAAPHPFTIPNYRAYWLTRLTSMLALYCMMLIVGWQGYNIARETMDIASSSARLGMIGLLQFAPLFVLTPLVGWIADRMDRRFVARIVLLCQAAIAATLAWTTAQGLISLPILYVIAALLGTARAFLGPSLSALAPNLVPKASLPTAIALSSIAWQSGMLVGPAIAGPLYAIRPDLPYIVSACLYTVAALAMMTIGPVPRTIMDKGKGPIAQIIDGMAYVGQNKLVLGVITLDLFAVFLAGSTALLPVFARDILQVGEQGLSLLASAPAAGAALVALVFSFRPIRYNVGNKMLASVLLFGLVTIVFGFSKILIVSMACLFIAGAADMFSVYVRQSLIQLNTPDDKRGRVSAVSLLTVSASNELGDAFSGMLAWLIGPVAAVVAGGGGAILITALWARLFPQIGAARSFDPTEEEAHPRSQAHSPAPKTPAPSAGETTS</sequence>
<comment type="caution">
    <text evidence="9">The sequence shown here is derived from an EMBL/GenBank/DDBJ whole genome shotgun (WGS) entry which is preliminary data.</text>
</comment>
<feature type="transmembrane region" description="Helical" evidence="8">
    <location>
        <begin position="86"/>
        <end position="104"/>
    </location>
</feature>
<keyword evidence="10" id="KW-1185">Reference proteome</keyword>
<dbReference type="RefSeq" id="WP_188513849.1">
    <property type="nucleotide sequence ID" value="NZ_BMGD01000002.1"/>
</dbReference>
<feature type="transmembrane region" description="Helical" evidence="8">
    <location>
        <begin position="181"/>
        <end position="201"/>
    </location>
</feature>